<proteinExistence type="predicted"/>
<gene>
    <name evidence="1" type="ORF">C6Q15_10500</name>
</gene>
<organism evidence="1 2">
    <name type="scientific">Burkholderia multivorans</name>
    <dbReference type="NCBI Taxonomy" id="87883"/>
    <lineage>
        <taxon>Bacteria</taxon>
        <taxon>Pseudomonadati</taxon>
        <taxon>Pseudomonadota</taxon>
        <taxon>Betaproteobacteria</taxon>
        <taxon>Burkholderiales</taxon>
        <taxon>Burkholderiaceae</taxon>
        <taxon>Burkholderia</taxon>
        <taxon>Burkholderia cepacia complex</taxon>
    </lineage>
</organism>
<name>A0A2S9MSX1_9BURK</name>
<comment type="caution">
    <text evidence="1">The sequence shown here is derived from an EMBL/GenBank/DDBJ whole genome shotgun (WGS) entry which is preliminary data.</text>
</comment>
<accession>A0A2S9MSX1</accession>
<evidence type="ECO:0000313" key="1">
    <source>
        <dbReference type="EMBL" id="PRF62067.1"/>
    </source>
</evidence>
<dbReference type="AlphaFoldDB" id="A0A2S9MSX1"/>
<evidence type="ECO:0000313" key="2">
    <source>
        <dbReference type="Proteomes" id="UP000238982"/>
    </source>
</evidence>
<dbReference type="Proteomes" id="UP000238982">
    <property type="component" value="Unassembled WGS sequence"/>
</dbReference>
<dbReference type="EMBL" id="PVGH01000046">
    <property type="protein sequence ID" value="PRF62067.1"/>
    <property type="molecule type" value="Genomic_DNA"/>
</dbReference>
<sequence>MRLIPAPSDRHSPPLGAAWFRVERRVAILFWREIGAFRHGDMHSAELVIRSDAFRRRARRLRPAVVARADAAGKVLR</sequence>
<protein>
    <submittedName>
        <fullName evidence="1">Uncharacterized protein</fullName>
    </submittedName>
</protein>
<reference evidence="1 2" key="1">
    <citation type="submission" date="2018-03" db="EMBL/GenBank/DDBJ databases">
        <authorList>
            <person name="Keele B.F."/>
        </authorList>
    </citation>
    <scope>NUCLEOTIDE SEQUENCE [LARGE SCALE GENOMIC DNA]</scope>
    <source>
        <strain evidence="1 2">AU19729</strain>
    </source>
</reference>